<accession>L8GS98</accession>
<dbReference type="RefSeq" id="XP_004338067.1">
    <property type="nucleotide sequence ID" value="XM_004338019.1"/>
</dbReference>
<dbReference type="PANTHER" id="PTHR37834">
    <property type="entry name" value="GDSL-LIKE LIPASE/ACYLHYDROLASE DOMAIN PROTEIN (AFU_ORTHOLOGUE AFUA_2G00620)"/>
    <property type="match status" value="1"/>
</dbReference>
<dbReference type="Gene3D" id="2.60.120.260">
    <property type="entry name" value="Galactose-binding domain-like"/>
    <property type="match status" value="1"/>
</dbReference>
<dbReference type="AlphaFoldDB" id="L8GS98"/>
<proteinExistence type="predicted"/>
<protein>
    <submittedName>
        <fullName evidence="3">Electron transport complex, RnfABCDGE type, D subunit</fullName>
    </submittedName>
</protein>
<evidence type="ECO:0000313" key="3">
    <source>
        <dbReference type="EMBL" id="ELR16054.1"/>
    </source>
</evidence>
<dbReference type="Pfam" id="PF17996">
    <property type="entry name" value="CE2_N"/>
    <property type="match status" value="1"/>
</dbReference>
<dbReference type="STRING" id="1257118.L8GS98"/>
<evidence type="ECO:0000313" key="4">
    <source>
        <dbReference type="Proteomes" id="UP000011083"/>
    </source>
</evidence>
<evidence type="ECO:0000256" key="1">
    <source>
        <dbReference type="SAM" id="SignalP"/>
    </source>
</evidence>
<keyword evidence="1" id="KW-0732">Signal</keyword>
<dbReference type="Gene3D" id="3.40.50.1110">
    <property type="entry name" value="SGNH hydrolase"/>
    <property type="match status" value="1"/>
</dbReference>
<dbReference type="OrthoDB" id="30833at2759"/>
<evidence type="ECO:0000259" key="2">
    <source>
        <dbReference type="Pfam" id="PF17996"/>
    </source>
</evidence>
<dbReference type="InterPro" id="IPR052762">
    <property type="entry name" value="PCW_deacetylase/CE"/>
</dbReference>
<feature type="signal peptide" evidence="1">
    <location>
        <begin position="1"/>
        <end position="21"/>
    </location>
</feature>
<feature type="domain" description="Carbohydrate esterase 2 N-terminal" evidence="2">
    <location>
        <begin position="33"/>
        <end position="146"/>
    </location>
</feature>
<dbReference type="VEuPathDB" id="AmoebaDB:ACA1_224330"/>
<dbReference type="PANTHER" id="PTHR37834:SF2">
    <property type="entry name" value="ESTERASE, SGNH HYDROLASE-TYPE"/>
    <property type="match status" value="1"/>
</dbReference>
<dbReference type="InterPro" id="IPR040794">
    <property type="entry name" value="CE2_N"/>
</dbReference>
<sequence>MKVTACSIVLVALSLLLVCVAASIEDGTAHVSYNGRVAFNASEPHHVQFDWSGIEIRASGVEGGSGQLLILLNEPQTPGNIYEVIIDGVVYPRLNTTSAKKAYVLATNLKPGKHEVLVRKLTEAFFGVVSFMGFLQSDGQVIFNPPTSNVRRFPLDFTCGYGVEGHHPCSFSPYTENYSKYSNGSQSCWSCFVVISTYAAVIARTVGAQYHVECWSGKGVVRNYDWPNITAPEPFPVDFPRTLANVATSSWDFNEWQPHAVLVNIGSNDYSTKPTPPPELFESRAKAFMEGIRANPSWAGTCASTSRRPSRRCATRTTSISRTFSTSLRTSVATATPTVGQQKMANAILPVVREAMGWH</sequence>
<name>L8GS98_ACACF</name>
<organism evidence="3 4">
    <name type="scientific">Acanthamoeba castellanii (strain ATCC 30010 / Neff)</name>
    <dbReference type="NCBI Taxonomy" id="1257118"/>
    <lineage>
        <taxon>Eukaryota</taxon>
        <taxon>Amoebozoa</taxon>
        <taxon>Discosea</taxon>
        <taxon>Longamoebia</taxon>
        <taxon>Centramoebida</taxon>
        <taxon>Acanthamoebidae</taxon>
        <taxon>Acanthamoeba</taxon>
    </lineage>
</organism>
<reference evidence="3 4" key="1">
    <citation type="journal article" date="2013" name="Genome Biol.">
        <title>Genome of Acanthamoeba castellanii highlights extensive lateral gene transfer and early evolution of tyrosine kinase signaling.</title>
        <authorList>
            <person name="Clarke M."/>
            <person name="Lohan A.J."/>
            <person name="Liu B."/>
            <person name="Lagkouvardos I."/>
            <person name="Roy S."/>
            <person name="Zafar N."/>
            <person name="Bertelli C."/>
            <person name="Schilde C."/>
            <person name="Kianianmomeni A."/>
            <person name="Burglin T.R."/>
            <person name="Frech C."/>
            <person name="Turcotte B."/>
            <person name="Kopec K.O."/>
            <person name="Synnott J.M."/>
            <person name="Choo C."/>
            <person name="Paponov I."/>
            <person name="Finkler A."/>
            <person name="Soon Heng Tan C."/>
            <person name="Hutchins A.P."/>
            <person name="Weinmeier T."/>
            <person name="Rattei T."/>
            <person name="Chu J.S."/>
            <person name="Gimenez G."/>
            <person name="Irimia M."/>
            <person name="Rigden D.J."/>
            <person name="Fitzpatrick D.A."/>
            <person name="Lorenzo-Morales J."/>
            <person name="Bateman A."/>
            <person name="Chiu C.H."/>
            <person name="Tang P."/>
            <person name="Hegemann P."/>
            <person name="Fromm H."/>
            <person name="Raoult D."/>
            <person name="Greub G."/>
            <person name="Miranda-Saavedra D."/>
            <person name="Chen N."/>
            <person name="Nash P."/>
            <person name="Ginger M.L."/>
            <person name="Horn M."/>
            <person name="Schaap P."/>
            <person name="Caler L."/>
            <person name="Loftus B."/>
        </authorList>
    </citation>
    <scope>NUCLEOTIDE SEQUENCE [LARGE SCALE GENOMIC DNA]</scope>
    <source>
        <strain evidence="3 4">Neff</strain>
    </source>
</reference>
<dbReference type="EMBL" id="KB008010">
    <property type="protein sequence ID" value="ELR16054.1"/>
    <property type="molecule type" value="Genomic_DNA"/>
</dbReference>
<gene>
    <name evidence="3" type="ORF">ACA1_224330</name>
</gene>
<feature type="chain" id="PRO_5003989793" evidence="1">
    <location>
        <begin position="22"/>
        <end position="359"/>
    </location>
</feature>
<keyword evidence="4" id="KW-1185">Reference proteome</keyword>
<dbReference type="GeneID" id="14916687"/>
<dbReference type="SUPFAM" id="SSF52266">
    <property type="entry name" value="SGNH hydrolase"/>
    <property type="match status" value="1"/>
</dbReference>
<dbReference type="KEGG" id="acan:ACA1_224330"/>
<dbReference type="Proteomes" id="UP000011083">
    <property type="component" value="Unassembled WGS sequence"/>
</dbReference>
<dbReference type="InterPro" id="IPR036514">
    <property type="entry name" value="SGNH_hydro_sf"/>
</dbReference>